<dbReference type="PANTHER" id="PTHR30627:SF1">
    <property type="entry name" value="PEPTIDOGLYCAN D,D-TRANSPEPTIDASE FTSI"/>
    <property type="match status" value="1"/>
</dbReference>
<keyword evidence="6" id="KW-1185">Reference proteome</keyword>
<dbReference type="InterPro" id="IPR050515">
    <property type="entry name" value="Beta-lactam/transpept"/>
</dbReference>
<feature type="domain" description="Penicillin-binding protein transpeptidase" evidence="3">
    <location>
        <begin position="197"/>
        <end position="281"/>
    </location>
</feature>
<proteinExistence type="predicted"/>
<organism evidence="5 6">
    <name type="scientific">Stylophora pistillata</name>
    <name type="common">Smooth cauliflower coral</name>
    <dbReference type="NCBI Taxonomy" id="50429"/>
    <lineage>
        <taxon>Eukaryota</taxon>
        <taxon>Metazoa</taxon>
        <taxon>Cnidaria</taxon>
        <taxon>Anthozoa</taxon>
        <taxon>Hexacorallia</taxon>
        <taxon>Scleractinia</taxon>
        <taxon>Astrocoeniina</taxon>
        <taxon>Pocilloporidae</taxon>
        <taxon>Stylophora</taxon>
    </lineage>
</organism>
<dbReference type="GO" id="GO:0071555">
    <property type="term" value="P:cell wall organization"/>
    <property type="evidence" value="ECO:0007669"/>
    <property type="project" value="TreeGrafter"/>
</dbReference>
<reference evidence="6" key="1">
    <citation type="journal article" date="2017" name="bioRxiv">
        <title>Comparative analysis of the genomes of Stylophora pistillata and Acropora digitifera provides evidence for extensive differences between species of corals.</title>
        <authorList>
            <person name="Voolstra C.R."/>
            <person name="Li Y."/>
            <person name="Liew Y.J."/>
            <person name="Baumgarten S."/>
            <person name="Zoccola D."/>
            <person name="Flot J.-F."/>
            <person name="Tambutte S."/>
            <person name="Allemand D."/>
            <person name="Aranda M."/>
        </authorList>
    </citation>
    <scope>NUCLEOTIDE SEQUENCE [LARGE SCALE GENOMIC DNA]</scope>
</reference>
<dbReference type="SUPFAM" id="SSF56601">
    <property type="entry name" value="beta-lactamase/transpeptidase-like"/>
    <property type="match status" value="1"/>
</dbReference>
<accession>A0A2B4PQ84</accession>
<dbReference type="Gene3D" id="3.90.1310.10">
    <property type="entry name" value="Penicillin-binding protein 2a (Domain 2)"/>
    <property type="match status" value="1"/>
</dbReference>
<feature type="non-terminal residue" evidence="5">
    <location>
        <position position="1"/>
    </location>
</feature>
<comment type="caution">
    <text evidence="5">The sequence shown here is derived from an EMBL/GenBank/DDBJ whole genome shotgun (WGS) entry which is preliminary data.</text>
</comment>
<protein>
    <submittedName>
        <fullName evidence="5">Peptidoglycan synthase FtsI</fullName>
    </submittedName>
</protein>
<keyword evidence="2" id="KW-0472">Membrane</keyword>
<feature type="non-terminal residue" evidence="5">
    <location>
        <position position="288"/>
    </location>
</feature>
<sequence>EAAFSNSRWLPSEGRVSRANIIDRNGVILATSVTTSSLYADARLVTDGKRIARKLVKILPELNEENMARRLNSGKAFVWLMRHLTPKQQERVLRLGEPALNFQRDEKRFYPHGSLCAHVLGMTDIDGKGISGLEKSFDNQLMQDPLKVFSALDDRVQDETFQQDAVQTSIDVRIQSALHHQLIWAMEKFSTKSANGLVVDLKTGEVLAMASLPDYDPNVDKGILPKEAYFNRNTLGIYEMGSTFKILNTALVLETGVAKLSSLYDATKALKVGRFRITDYRGKNQWLT</sequence>
<dbReference type="InterPro" id="IPR036138">
    <property type="entry name" value="PBP_dimer_sf"/>
</dbReference>
<dbReference type="PANTHER" id="PTHR30627">
    <property type="entry name" value="PEPTIDOGLYCAN D,D-TRANSPEPTIDASE"/>
    <property type="match status" value="1"/>
</dbReference>
<dbReference type="GO" id="GO:0005886">
    <property type="term" value="C:plasma membrane"/>
    <property type="evidence" value="ECO:0007669"/>
    <property type="project" value="TreeGrafter"/>
</dbReference>
<dbReference type="Proteomes" id="UP000225706">
    <property type="component" value="Unassembled WGS sequence"/>
</dbReference>
<evidence type="ECO:0000256" key="1">
    <source>
        <dbReference type="ARBA" id="ARBA00004370"/>
    </source>
</evidence>
<evidence type="ECO:0000313" key="5">
    <source>
        <dbReference type="EMBL" id="PFW94139.1"/>
    </source>
</evidence>
<gene>
    <name evidence="5" type="primary">ftsI</name>
    <name evidence="5" type="ORF">AWC38_SpisGene25738</name>
</gene>
<evidence type="ECO:0000259" key="3">
    <source>
        <dbReference type="Pfam" id="PF00905"/>
    </source>
</evidence>
<dbReference type="SUPFAM" id="SSF56519">
    <property type="entry name" value="Penicillin binding protein dimerisation domain"/>
    <property type="match status" value="1"/>
</dbReference>
<evidence type="ECO:0000313" key="6">
    <source>
        <dbReference type="Proteomes" id="UP000225706"/>
    </source>
</evidence>
<dbReference type="InterPro" id="IPR005311">
    <property type="entry name" value="PBP_dimer"/>
</dbReference>
<dbReference type="Pfam" id="PF00905">
    <property type="entry name" value="Transpeptidase"/>
    <property type="match status" value="1"/>
</dbReference>
<dbReference type="AlphaFoldDB" id="A0A2B4PQ84"/>
<dbReference type="STRING" id="50429.A0A2B4PQ84"/>
<evidence type="ECO:0000256" key="2">
    <source>
        <dbReference type="ARBA" id="ARBA00023136"/>
    </source>
</evidence>
<evidence type="ECO:0000259" key="4">
    <source>
        <dbReference type="Pfam" id="PF03717"/>
    </source>
</evidence>
<dbReference type="GO" id="GO:0008658">
    <property type="term" value="F:penicillin binding"/>
    <property type="evidence" value="ECO:0007669"/>
    <property type="project" value="InterPro"/>
</dbReference>
<dbReference type="EMBL" id="LSMT01005506">
    <property type="protein sequence ID" value="PFW94139.1"/>
    <property type="molecule type" value="Genomic_DNA"/>
</dbReference>
<dbReference type="InterPro" id="IPR012338">
    <property type="entry name" value="Beta-lactam/transpept-like"/>
</dbReference>
<name>A0A2B4PQ84_STYPI</name>
<dbReference type="InterPro" id="IPR001460">
    <property type="entry name" value="PCN-bd_Tpept"/>
</dbReference>
<feature type="domain" description="Penicillin-binding protein dimerisation" evidence="4">
    <location>
        <begin position="16"/>
        <end position="139"/>
    </location>
</feature>
<dbReference type="OrthoDB" id="10267935at2759"/>
<dbReference type="Pfam" id="PF03717">
    <property type="entry name" value="PBP_dimer"/>
    <property type="match status" value="1"/>
</dbReference>
<dbReference type="Gene3D" id="3.40.710.10">
    <property type="entry name" value="DD-peptidase/beta-lactamase superfamily"/>
    <property type="match status" value="1"/>
</dbReference>
<comment type="subcellular location">
    <subcellularLocation>
        <location evidence="1">Membrane</location>
    </subcellularLocation>
</comment>